<sequence length="71" mass="8620">MKFSKGCMTDIDNQTRETFLQVHDLFMNILFIFYCRYPDPDIGRKRDVIWCCQQDSGYVRLLYDLWTRSLV</sequence>
<accession>A0A1Y0I583</accession>
<gene>
    <name evidence="1" type="ORF">OLMES_1562</name>
</gene>
<protein>
    <submittedName>
        <fullName evidence="1">Uncharacterized protein</fullName>
    </submittedName>
</protein>
<reference evidence="1 2" key="1">
    <citation type="submission" date="2017-05" db="EMBL/GenBank/DDBJ databases">
        <title>Genomic insights into alkan degradation activity of Oleiphilus messinensis.</title>
        <authorList>
            <person name="Kozyavkin S.A."/>
            <person name="Slesarev A.I."/>
            <person name="Golyshin P.N."/>
            <person name="Korzhenkov A."/>
            <person name="Golyshina O.N."/>
            <person name="Toshchakov S.V."/>
        </authorList>
    </citation>
    <scope>NUCLEOTIDE SEQUENCE [LARGE SCALE GENOMIC DNA]</scope>
    <source>
        <strain evidence="1 2">ME102</strain>
    </source>
</reference>
<name>A0A1Y0I583_9GAMM</name>
<organism evidence="1 2">
    <name type="scientific">Oleiphilus messinensis</name>
    <dbReference type="NCBI Taxonomy" id="141451"/>
    <lineage>
        <taxon>Bacteria</taxon>
        <taxon>Pseudomonadati</taxon>
        <taxon>Pseudomonadota</taxon>
        <taxon>Gammaproteobacteria</taxon>
        <taxon>Oceanospirillales</taxon>
        <taxon>Oleiphilaceae</taxon>
        <taxon>Oleiphilus</taxon>
    </lineage>
</organism>
<evidence type="ECO:0000313" key="1">
    <source>
        <dbReference type="EMBL" id="ARU55637.1"/>
    </source>
</evidence>
<dbReference type="Proteomes" id="UP000196027">
    <property type="component" value="Chromosome"/>
</dbReference>
<dbReference type="KEGG" id="ome:OLMES_1562"/>
<keyword evidence="2" id="KW-1185">Reference proteome</keyword>
<evidence type="ECO:0000313" key="2">
    <source>
        <dbReference type="Proteomes" id="UP000196027"/>
    </source>
</evidence>
<dbReference type="AlphaFoldDB" id="A0A1Y0I583"/>
<dbReference type="EMBL" id="CP021425">
    <property type="protein sequence ID" value="ARU55637.1"/>
    <property type="molecule type" value="Genomic_DNA"/>
</dbReference>
<proteinExistence type="predicted"/>